<dbReference type="InterPro" id="IPR004105">
    <property type="entry name" value="CheA-like_dim"/>
</dbReference>
<protein>
    <recommendedName>
        <fullName evidence="3">Chemotaxis protein CheA</fullName>
        <ecNumber evidence="2">2.7.13.3</ecNumber>
    </recommendedName>
</protein>
<evidence type="ECO:0000256" key="3">
    <source>
        <dbReference type="ARBA" id="ARBA00021495"/>
    </source>
</evidence>
<dbReference type="Pfam" id="PF01584">
    <property type="entry name" value="CheW"/>
    <property type="match status" value="1"/>
</dbReference>
<dbReference type="GO" id="GO:0000155">
    <property type="term" value="F:phosphorelay sensor kinase activity"/>
    <property type="evidence" value="ECO:0007669"/>
    <property type="project" value="InterPro"/>
</dbReference>
<keyword evidence="8" id="KW-0418">Kinase</keyword>
<accession>F4QTB1</accession>
<dbReference type="FunFam" id="3.30.565.10:FF:000016">
    <property type="entry name" value="Chemotaxis protein CheA, putative"/>
    <property type="match status" value="1"/>
</dbReference>
<dbReference type="PROSITE" id="PS50109">
    <property type="entry name" value="HIS_KIN"/>
    <property type="match status" value="1"/>
</dbReference>
<keyword evidence="17" id="KW-1185">Reference proteome</keyword>
<dbReference type="InterPro" id="IPR037006">
    <property type="entry name" value="CheA-like_homodim_sf"/>
</dbReference>
<dbReference type="AlphaFoldDB" id="F4QTB1"/>
<dbReference type="GO" id="GO:0005737">
    <property type="term" value="C:cytoplasm"/>
    <property type="evidence" value="ECO:0007669"/>
    <property type="project" value="InterPro"/>
</dbReference>
<evidence type="ECO:0000256" key="6">
    <source>
        <dbReference type="ARBA" id="ARBA00022679"/>
    </source>
</evidence>
<dbReference type="SUPFAM" id="SSF55874">
    <property type="entry name" value="ATPase domain of HSP90 chaperone/DNA topoisomerase II/histidine kinase"/>
    <property type="match status" value="1"/>
</dbReference>
<dbReference type="InterPro" id="IPR036061">
    <property type="entry name" value="CheW-like_dom_sf"/>
</dbReference>
<dbReference type="Gene3D" id="1.10.287.560">
    <property type="entry name" value="Histidine kinase CheA-like, homodimeric domain"/>
    <property type="match status" value="1"/>
</dbReference>
<reference evidence="17" key="1">
    <citation type="submission" date="2011-03" db="EMBL/GenBank/DDBJ databases">
        <title>Draft genome sequence of Brevundimonas diminuta.</title>
        <authorList>
            <person name="Brown P.J.B."/>
            <person name="Buechlein A."/>
            <person name="Hemmerich C."/>
            <person name="Brun Y.V."/>
        </authorList>
    </citation>
    <scope>NUCLEOTIDE SEQUENCE [LARGE SCALE GENOMIC DNA]</scope>
    <source>
        <strain evidence="17">C19</strain>
    </source>
</reference>
<dbReference type="RefSeq" id="WP_006275180.1">
    <property type="nucleotide sequence ID" value="NZ_GL883080.1"/>
</dbReference>
<evidence type="ECO:0000313" key="17">
    <source>
        <dbReference type="Proteomes" id="UP000006512"/>
    </source>
</evidence>
<dbReference type="PROSITE" id="PS50851">
    <property type="entry name" value="CHEW"/>
    <property type="match status" value="1"/>
</dbReference>
<evidence type="ECO:0000259" key="14">
    <source>
        <dbReference type="PROSITE" id="PS50851"/>
    </source>
</evidence>
<dbReference type="SMART" id="SM00260">
    <property type="entry name" value="CheW"/>
    <property type="match status" value="1"/>
</dbReference>
<dbReference type="PROSITE" id="PS50894">
    <property type="entry name" value="HPT"/>
    <property type="match status" value="1"/>
</dbReference>
<evidence type="ECO:0000313" key="16">
    <source>
        <dbReference type="EMBL" id="EGF89981.1"/>
    </source>
</evidence>
<dbReference type="SUPFAM" id="SSF47384">
    <property type="entry name" value="Homodimeric domain of signal transducing histidine kinase"/>
    <property type="match status" value="1"/>
</dbReference>
<dbReference type="InterPro" id="IPR008207">
    <property type="entry name" value="Sig_transdc_His_kin_Hpt_dom"/>
</dbReference>
<dbReference type="GO" id="GO:0006935">
    <property type="term" value="P:chemotaxis"/>
    <property type="evidence" value="ECO:0007669"/>
    <property type="project" value="UniProtKB-KW"/>
</dbReference>
<dbReference type="FunFam" id="2.30.30.40:FF:000048">
    <property type="entry name" value="Chemotaxis protein CheA, putative"/>
    <property type="match status" value="1"/>
</dbReference>
<evidence type="ECO:0000256" key="7">
    <source>
        <dbReference type="ARBA" id="ARBA00022741"/>
    </source>
</evidence>
<keyword evidence="6 16" id="KW-0808">Transferase</keyword>
<dbReference type="PANTHER" id="PTHR43395:SF10">
    <property type="entry name" value="CHEMOTAXIS PROTEIN CHEA"/>
    <property type="match status" value="1"/>
</dbReference>
<evidence type="ECO:0000256" key="10">
    <source>
        <dbReference type="ARBA" id="ARBA00023012"/>
    </source>
</evidence>
<comment type="function">
    <text evidence="11">Involved in the transmission of sensory signals from the chemoreceptors to the flagellar motors. CheA is autophosphorylated; it can transfer its phosphate group to either CheB or CheY.</text>
</comment>
<dbReference type="STRING" id="715226.ABI_44080"/>
<dbReference type="HOGENOM" id="CLU_000650_3_7_5"/>
<evidence type="ECO:0000256" key="12">
    <source>
        <dbReference type="PROSITE-ProRule" id="PRU00110"/>
    </source>
</evidence>
<dbReference type="Proteomes" id="UP000006512">
    <property type="component" value="Unassembled WGS sequence"/>
</dbReference>
<organism evidence="16 17">
    <name type="scientific">Asticcacaulis biprosthecium C19</name>
    <dbReference type="NCBI Taxonomy" id="715226"/>
    <lineage>
        <taxon>Bacteria</taxon>
        <taxon>Pseudomonadati</taxon>
        <taxon>Pseudomonadota</taxon>
        <taxon>Alphaproteobacteria</taxon>
        <taxon>Caulobacterales</taxon>
        <taxon>Caulobacteraceae</taxon>
        <taxon>Asticcacaulis</taxon>
    </lineage>
</organism>
<dbReference type="Gene3D" id="2.30.30.40">
    <property type="entry name" value="SH3 Domains"/>
    <property type="match status" value="1"/>
</dbReference>
<dbReference type="CDD" id="cd00088">
    <property type="entry name" value="HPT"/>
    <property type="match status" value="1"/>
</dbReference>
<dbReference type="PANTHER" id="PTHR43395">
    <property type="entry name" value="SENSOR HISTIDINE KINASE CHEA"/>
    <property type="match status" value="1"/>
</dbReference>
<sequence length="664" mass="71123">MSTEARNDYAQFRQTFFAESAEMLADMDERLEALKTGRLDREELDAVFRAVHSIKAGAGMFDYRSLVDFAHGFEALLDRLRDGRMSVNATVGGLIIRAADILAELVAAAQAERAAPSGMGADVMVAINGLLGEGATPVTPAIAPVEIRDDTHRVEIRFTPHADLMRKANEPLLLIRELSGLGHLKTVCDSSRVPELESINSDDCYLSWTFELETTAGDDAIREVFEFVEDDAEIAIVRALAEAQDEGFGLWLDTEVADVAPGPVALTSDEPGGKRPPAQTSIRVDLSRVDRLVNMVGELVISQAMLRQELATHNLPVVDGLESLDVLTRELQDCVMAIRMQPVRSVFARMPRLVRDVAARLDKQVRLVMVGEQTELDKTVLEELSDPLTHMIRNSVDHGIEAPAIRIAAGKPAEGALTLSASHVGSNILIQIEDDGAGIDRARLVAKAVEKGIVAPGAVLSDDEILDLIFAPGFSTAETVSDVSGRGVGMDVVRRNIQKIGGRIQVSSIAGKGTRFTLIIPLTLAVLDGMLISVGTERYILPLTSIIESFRPAAAQVRQLSGGGRIVNVRGEFVPLLGLGRVFGVSDAICDPVHGLVVLTETATGGRLGLVVDGLIGQQQVVIKSLQTNFTAVPGISGGTILGDGRVALILDIEQLASLEETAA</sequence>
<dbReference type="EMBL" id="GL883080">
    <property type="protein sequence ID" value="EGF89981.1"/>
    <property type="molecule type" value="Genomic_DNA"/>
</dbReference>
<evidence type="ECO:0000256" key="11">
    <source>
        <dbReference type="ARBA" id="ARBA00035100"/>
    </source>
</evidence>
<dbReference type="SMART" id="SM00387">
    <property type="entry name" value="HATPase_c"/>
    <property type="match status" value="1"/>
</dbReference>
<dbReference type="SMART" id="SM00073">
    <property type="entry name" value="HPT"/>
    <property type="match status" value="1"/>
</dbReference>
<dbReference type="CDD" id="cd00731">
    <property type="entry name" value="CheA_reg"/>
    <property type="match status" value="1"/>
</dbReference>
<dbReference type="CDD" id="cd16916">
    <property type="entry name" value="HATPase_CheA-like"/>
    <property type="match status" value="1"/>
</dbReference>
<evidence type="ECO:0000256" key="2">
    <source>
        <dbReference type="ARBA" id="ARBA00012438"/>
    </source>
</evidence>
<dbReference type="Pfam" id="PF02518">
    <property type="entry name" value="HATPase_c"/>
    <property type="match status" value="1"/>
</dbReference>
<dbReference type="InterPro" id="IPR005467">
    <property type="entry name" value="His_kinase_dom"/>
</dbReference>
<dbReference type="SUPFAM" id="SSF47226">
    <property type="entry name" value="Histidine-containing phosphotransfer domain, HPT domain"/>
    <property type="match status" value="1"/>
</dbReference>
<dbReference type="Gene3D" id="3.30.565.10">
    <property type="entry name" value="Histidine kinase-like ATPase, C-terminal domain"/>
    <property type="match status" value="1"/>
</dbReference>
<evidence type="ECO:0000256" key="9">
    <source>
        <dbReference type="ARBA" id="ARBA00022840"/>
    </source>
</evidence>
<dbReference type="InterPro" id="IPR003594">
    <property type="entry name" value="HATPase_dom"/>
</dbReference>
<dbReference type="Gene3D" id="1.20.120.160">
    <property type="entry name" value="HPT domain"/>
    <property type="match status" value="1"/>
</dbReference>
<dbReference type="SMART" id="SM01231">
    <property type="entry name" value="H-kinase_dim"/>
    <property type="match status" value="1"/>
</dbReference>
<evidence type="ECO:0000256" key="4">
    <source>
        <dbReference type="ARBA" id="ARBA00022500"/>
    </source>
</evidence>
<feature type="modified residue" description="Phosphohistidine" evidence="12">
    <location>
        <position position="52"/>
    </location>
</feature>
<feature type="domain" description="CheW-like" evidence="14">
    <location>
        <begin position="526"/>
        <end position="662"/>
    </location>
</feature>
<keyword evidence="10" id="KW-0902">Two-component regulatory system</keyword>
<dbReference type="InterPro" id="IPR036890">
    <property type="entry name" value="HATPase_C_sf"/>
</dbReference>
<feature type="domain" description="Histidine kinase" evidence="13">
    <location>
        <begin position="322"/>
        <end position="524"/>
    </location>
</feature>
<dbReference type="OrthoDB" id="9803176at2"/>
<dbReference type="EC" id="2.7.13.3" evidence="2"/>
<evidence type="ECO:0000256" key="1">
    <source>
        <dbReference type="ARBA" id="ARBA00000085"/>
    </source>
</evidence>
<gene>
    <name evidence="16" type="ORF">ABI_44080</name>
</gene>
<dbReference type="eggNOG" id="COG0643">
    <property type="taxonomic scope" value="Bacteria"/>
</dbReference>
<comment type="catalytic activity">
    <reaction evidence="1">
        <text>ATP + protein L-histidine = ADP + protein N-phospho-L-histidine.</text>
        <dbReference type="EC" id="2.7.13.3"/>
    </reaction>
</comment>
<dbReference type="InterPro" id="IPR036641">
    <property type="entry name" value="HPT_dom_sf"/>
</dbReference>
<name>F4QTB1_9CAUL</name>
<dbReference type="Pfam" id="PF01627">
    <property type="entry name" value="Hpt"/>
    <property type="match status" value="1"/>
</dbReference>
<feature type="domain" description="HPt" evidence="15">
    <location>
        <begin position="5"/>
        <end position="109"/>
    </location>
</feature>
<keyword evidence="7" id="KW-0547">Nucleotide-binding</keyword>
<evidence type="ECO:0000259" key="13">
    <source>
        <dbReference type="PROSITE" id="PS50109"/>
    </source>
</evidence>
<dbReference type="InterPro" id="IPR002545">
    <property type="entry name" value="CheW-lke_dom"/>
</dbReference>
<evidence type="ECO:0000256" key="8">
    <source>
        <dbReference type="ARBA" id="ARBA00022777"/>
    </source>
</evidence>
<dbReference type="GO" id="GO:0005524">
    <property type="term" value="F:ATP binding"/>
    <property type="evidence" value="ECO:0007669"/>
    <property type="project" value="UniProtKB-KW"/>
</dbReference>
<dbReference type="SUPFAM" id="SSF50341">
    <property type="entry name" value="CheW-like"/>
    <property type="match status" value="1"/>
</dbReference>
<evidence type="ECO:0000256" key="5">
    <source>
        <dbReference type="ARBA" id="ARBA00022553"/>
    </source>
</evidence>
<keyword evidence="9" id="KW-0067">ATP-binding</keyword>
<dbReference type="InterPro" id="IPR051315">
    <property type="entry name" value="Bact_Chemotaxis_CheA"/>
</dbReference>
<dbReference type="InterPro" id="IPR004358">
    <property type="entry name" value="Sig_transdc_His_kin-like_C"/>
</dbReference>
<dbReference type="Pfam" id="PF02895">
    <property type="entry name" value="H-kinase_dim"/>
    <property type="match status" value="1"/>
</dbReference>
<dbReference type="InterPro" id="IPR036097">
    <property type="entry name" value="HisK_dim/P_sf"/>
</dbReference>
<evidence type="ECO:0000259" key="15">
    <source>
        <dbReference type="PROSITE" id="PS50894"/>
    </source>
</evidence>
<proteinExistence type="predicted"/>
<keyword evidence="4" id="KW-0145">Chemotaxis</keyword>
<dbReference type="PRINTS" id="PR00344">
    <property type="entry name" value="BCTRLSENSOR"/>
</dbReference>
<keyword evidence="5 12" id="KW-0597">Phosphoprotein</keyword>